<dbReference type="RefSeq" id="WP_092982236.1">
    <property type="nucleotide sequence ID" value="NZ_FOYQ01000002.1"/>
</dbReference>
<protein>
    <recommendedName>
        <fullName evidence="2">DUF1508 domain-containing protein</fullName>
    </recommendedName>
</protein>
<evidence type="ECO:0000313" key="3">
    <source>
        <dbReference type="EMBL" id="SFR45921.1"/>
    </source>
</evidence>
<dbReference type="InterPro" id="IPR010879">
    <property type="entry name" value="DUF1508"/>
</dbReference>
<name>A0A1I6GUZ9_9FLAO</name>
<evidence type="ECO:0000313" key="4">
    <source>
        <dbReference type="Proteomes" id="UP000199534"/>
    </source>
</evidence>
<gene>
    <name evidence="3" type="ORF">SAMN04490243_1752</name>
</gene>
<evidence type="ECO:0000259" key="2">
    <source>
        <dbReference type="Pfam" id="PF07411"/>
    </source>
</evidence>
<evidence type="ECO:0000256" key="1">
    <source>
        <dbReference type="SAM" id="MobiDB-lite"/>
    </source>
</evidence>
<reference evidence="3 4" key="1">
    <citation type="submission" date="2016-10" db="EMBL/GenBank/DDBJ databases">
        <authorList>
            <person name="de Groot N.N."/>
        </authorList>
    </citation>
    <scope>NUCLEOTIDE SEQUENCE [LARGE SCALE GENOMIC DNA]</scope>
    <source>
        <strain evidence="3 4">DSM 21019</strain>
    </source>
</reference>
<sequence length="104" mass="11560">MLKIENKGDSHYFFVVQSAQGNPLFESEPFENQEAVREAITAIKPRIKHPGSFERLTDHEGHFRFALKDPQGKTLGRSKPYGSEAGMENGIRNTQAGILDSSLG</sequence>
<dbReference type="OrthoDB" id="9802792at2"/>
<feature type="domain" description="DUF1508" evidence="2">
    <location>
        <begin position="58"/>
        <end position="92"/>
    </location>
</feature>
<dbReference type="Gene3D" id="2.30.29.80">
    <property type="match status" value="1"/>
</dbReference>
<proteinExistence type="predicted"/>
<feature type="region of interest" description="Disordered" evidence="1">
    <location>
        <begin position="70"/>
        <end position="104"/>
    </location>
</feature>
<dbReference type="STRING" id="400055.SAMN04490243_1752"/>
<dbReference type="SUPFAM" id="SSF160113">
    <property type="entry name" value="YegP-like"/>
    <property type="match status" value="1"/>
</dbReference>
<organism evidence="3 4">
    <name type="scientific">Robiginitalea myxolifaciens</name>
    <dbReference type="NCBI Taxonomy" id="400055"/>
    <lineage>
        <taxon>Bacteria</taxon>
        <taxon>Pseudomonadati</taxon>
        <taxon>Bacteroidota</taxon>
        <taxon>Flavobacteriia</taxon>
        <taxon>Flavobacteriales</taxon>
        <taxon>Flavobacteriaceae</taxon>
        <taxon>Robiginitalea</taxon>
    </lineage>
</organism>
<keyword evidence="4" id="KW-1185">Reference proteome</keyword>
<dbReference type="Proteomes" id="UP000199534">
    <property type="component" value="Unassembled WGS sequence"/>
</dbReference>
<dbReference type="InterPro" id="IPR036913">
    <property type="entry name" value="YegP-like_sf"/>
</dbReference>
<dbReference type="EMBL" id="FOYQ01000002">
    <property type="protein sequence ID" value="SFR45921.1"/>
    <property type="molecule type" value="Genomic_DNA"/>
</dbReference>
<dbReference type="Pfam" id="PF07411">
    <property type="entry name" value="DUF1508"/>
    <property type="match status" value="1"/>
</dbReference>
<accession>A0A1I6GUZ9</accession>
<dbReference type="AlphaFoldDB" id="A0A1I6GUZ9"/>